<evidence type="ECO:0000256" key="6">
    <source>
        <dbReference type="ARBA" id="ARBA00054854"/>
    </source>
</evidence>
<evidence type="ECO:0000256" key="3">
    <source>
        <dbReference type="ARBA" id="ARBA00022664"/>
    </source>
</evidence>
<comment type="caution">
    <text evidence="8">The sequence shown here is derived from an EMBL/GenBank/DDBJ whole genome shotgun (WGS) entry which is preliminary data.</text>
</comment>
<keyword evidence="5" id="KW-0539">Nucleus</keyword>
<dbReference type="PANTHER" id="PTHR13047">
    <property type="entry name" value="PRE-MRNA CLEAVAGE FACTOR IM, 25KD SUBUNIT"/>
    <property type="match status" value="1"/>
</dbReference>
<evidence type="ECO:0000256" key="5">
    <source>
        <dbReference type="ARBA" id="ARBA00023242"/>
    </source>
</evidence>
<keyword evidence="4" id="KW-0694">RNA-binding</keyword>
<dbReference type="CDD" id="cd18871">
    <property type="entry name" value="NUDIX_Cfim25_Nudt21"/>
    <property type="match status" value="1"/>
</dbReference>
<sequence length="282" mass="30993">MAAPAQLNVFPVGNYTFGSKPPKFEKDSNVSARMERLKEKYAREGLRRSVDAVLVVHEHGHPHVLVLQMGASFFKLPGGRLRPGEDEAEGLMRKLNGMLAPPTDSMRPDWRIADVLGTWYRPNFEAMMYPYCPAHIARPKEVKRLFLVALPERCYLSVPKNMRLIAVPLFEIYDNVARYGPVISSIPTSLSRWSLSLAGRAPAALPAAVASQQQAAVAAAQQQQQLVQYGQAAAGGPAAKGGITVSLSAPPPQQQQPPAVAYEQPPAQQQHEENLFVDFDQM</sequence>
<evidence type="ECO:0000256" key="7">
    <source>
        <dbReference type="SAM" id="MobiDB-lite"/>
    </source>
</evidence>
<evidence type="ECO:0000256" key="1">
    <source>
        <dbReference type="ARBA" id="ARBA00004123"/>
    </source>
</evidence>
<evidence type="ECO:0000313" key="9">
    <source>
        <dbReference type="Proteomes" id="UP001205105"/>
    </source>
</evidence>
<proteinExistence type="inferred from homology"/>
<dbReference type="Gene3D" id="3.90.79.10">
    <property type="entry name" value="Nucleoside Triphosphate Pyrophosphohydrolase"/>
    <property type="match status" value="1"/>
</dbReference>
<keyword evidence="9" id="KW-1185">Reference proteome</keyword>
<name>A0AAD5H0U7_9CHLO</name>
<evidence type="ECO:0000256" key="2">
    <source>
        <dbReference type="ARBA" id="ARBA00009710"/>
    </source>
</evidence>
<feature type="region of interest" description="Disordered" evidence="7">
    <location>
        <begin position="242"/>
        <end position="282"/>
    </location>
</feature>
<comment type="subcellular location">
    <subcellularLocation>
        <location evidence="1">Nucleus</location>
    </subcellularLocation>
</comment>
<keyword evidence="3" id="KW-0507">mRNA processing</keyword>
<feature type="compositionally biased region" description="Low complexity" evidence="7">
    <location>
        <begin position="256"/>
        <end position="269"/>
    </location>
</feature>
<dbReference type="GO" id="GO:0003729">
    <property type="term" value="F:mRNA binding"/>
    <property type="evidence" value="ECO:0007669"/>
    <property type="project" value="InterPro"/>
</dbReference>
<dbReference type="InterPro" id="IPR015797">
    <property type="entry name" value="NUDIX_hydrolase-like_dom_sf"/>
</dbReference>
<comment type="function">
    <text evidence="6">Component of the cleavage factor Im (CFIm) complex that plays a key role in pre-mRNA 3'-processing. Involved in association with CPSF6 or CPSF7 in pre-MRNA 3'-end poly(A) site cleavage and poly(A) addition. NUDT21/CPSF5 binds to cleavage and polyadenylation RNA substrates. The homodimer mediates simultaneous sequence-specific recognition of two 5'-UGUA-3' elements within the pre-mRNA. Binds to, but does not hydrolyze mono- and di-adenosine nucleotides. May have a role in mRNA export.</text>
</comment>
<organism evidence="8 9">
    <name type="scientific">Chlorella ohadii</name>
    <dbReference type="NCBI Taxonomy" id="2649997"/>
    <lineage>
        <taxon>Eukaryota</taxon>
        <taxon>Viridiplantae</taxon>
        <taxon>Chlorophyta</taxon>
        <taxon>core chlorophytes</taxon>
        <taxon>Trebouxiophyceae</taxon>
        <taxon>Chlorellales</taxon>
        <taxon>Chlorellaceae</taxon>
        <taxon>Chlorella clade</taxon>
        <taxon>Chlorella</taxon>
    </lineage>
</organism>
<dbReference type="AlphaFoldDB" id="A0AAD5H0U7"/>
<accession>A0AAD5H0U7</accession>
<comment type="similarity">
    <text evidence="2">Belongs to the Nudix hydrolase family. CPSF5 subfamily.</text>
</comment>
<dbReference type="EMBL" id="JADXDR010000094">
    <property type="protein sequence ID" value="KAI7839826.1"/>
    <property type="molecule type" value="Genomic_DNA"/>
</dbReference>
<gene>
    <name evidence="8" type="ORF">COHA_006447</name>
</gene>
<dbReference type="FunFam" id="3.90.79.10:FF:000020">
    <property type="entry name" value="Pre-mRNA cleavage factor Im subunit 2"/>
    <property type="match status" value="1"/>
</dbReference>
<dbReference type="InterPro" id="IPR016706">
    <property type="entry name" value="Cleav_polyA_spec_factor_su5"/>
</dbReference>
<dbReference type="GO" id="GO:0031124">
    <property type="term" value="P:mRNA 3'-end processing"/>
    <property type="evidence" value="ECO:0007669"/>
    <property type="project" value="InterPro"/>
</dbReference>
<evidence type="ECO:0000256" key="4">
    <source>
        <dbReference type="ARBA" id="ARBA00022884"/>
    </source>
</evidence>
<dbReference type="Pfam" id="PF13869">
    <property type="entry name" value="NUDIX_2"/>
    <property type="match status" value="1"/>
</dbReference>
<protein>
    <recommendedName>
        <fullName evidence="10">Cleavage and polyadenylation specificity factor subunit 5</fullName>
    </recommendedName>
</protein>
<evidence type="ECO:0000313" key="8">
    <source>
        <dbReference type="EMBL" id="KAI7839826.1"/>
    </source>
</evidence>
<dbReference type="SUPFAM" id="SSF55811">
    <property type="entry name" value="Nudix"/>
    <property type="match status" value="1"/>
</dbReference>
<reference evidence="8" key="1">
    <citation type="submission" date="2020-11" db="EMBL/GenBank/DDBJ databases">
        <title>Chlorella ohadii genome sequencing and assembly.</title>
        <authorList>
            <person name="Murik O."/>
            <person name="Treves H."/>
            <person name="Kedem I."/>
            <person name="Shotland Y."/>
            <person name="Kaplan A."/>
        </authorList>
    </citation>
    <scope>NUCLEOTIDE SEQUENCE</scope>
    <source>
        <strain evidence="8">1</strain>
    </source>
</reference>
<dbReference type="Proteomes" id="UP001205105">
    <property type="component" value="Unassembled WGS sequence"/>
</dbReference>
<dbReference type="GO" id="GO:0005849">
    <property type="term" value="C:mRNA cleavage factor complex"/>
    <property type="evidence" value="ECO:0007669"/>
    <property type="project" value="InterPro"/>
</dbReference>
<evidence type="ECO:0008006" key="10">
    <source>
        <dbReference type="Google" id="ProtNLM"/>
    </source>
</evidence>